<dbReference type="EMBL" id="FLQU01000376">
    <property type="protein sequence ID" value="SBS84785.1"/>
    <property type="molecule type" value="Genomic_DNA"/>
</dbReference>
<protein>
    <submittedName>
        <fullName evidence="1">PIR Superfamily Protein</fullName>
    </submittedName>
</protein>
<evidence type="ECO:0000313" key="2">
    <source>
        <dbReference type="EMBL" id="SBT02763.1"/>
    </source>
</evidence>
<accession>A0A1A8VWA7</accession>
<reference evidence="3 4" key="1">
    <citation type="submission" date="2016-05" db="EMBL/GenBank/DDBJ databases">
        <authorList>
            <person name="Naeem Raeece"/>
        </authorList>
    </citation>
    <scope>NUCLEOTIDE SEQUENCE [LARGE SCALE GENOMIC DNA]</scope>
</reference>
<evidence type="ECO:0000313" key="4">
    <source>
        <dbReference type="Proteomes" id="UP000078560"/>
    </source>
</evidence>
<organism evidence="1 4">
    <name type="scientific">Plasmodium ovale curtisi</name>
    <dbReference type="NCBI Taxonomy" id="864141"/>
    <lineage>
        <taxon>Eukaryota</taxon>
        <taxon>Sar</taxon>
        <taxon>Alveolata</taxon>
        <taxon>Apicomplexa</taxon>
        <taxon>Aconoidasida</taxon>
        <taxon>Haemosporida</taxon>
        <taxon>Plasmodiidae</taxon>
        <taxon>Plasmodium</taxon>
        <taxon>Plasmodium (Plasmodium)</taxon>
    </lineage>
</organism>
<name>A0A1A8VWA7_PLAOA</name>
<evidence type="ECO:0000313" key="1">
    <source>
        <dbReference type="EMBL" id="SBS84785.1"/>
    </source>
</evidence>
<gene>
    <name evidence="2" type="ORF">POVCU1_080510</name>
    <name evidence="1" type="ORF">POVCU2_0028010</name>
</gene>
<reference evidence="1" key="2">
    <citation type="submission" date="2016-05" db="EMBL/GenBank/DDBJ databases">
        <authorList>
            <person name="Lavstsen T."/>
            <person name="Jespersen J.S."/>
        </authorList>
    </citation>
    <scope>NUCLEOTIDE SEQUENCE [LARGE SCALE GENOMIC DNA]</scope>
</reference>
<dbReference type="EMBL" id="FLQV01003728">
    <property type="protein sequence ID" value="SBT02763.1"/>
    <property type="molecule type" value="Genomic_DNA"/>
</dbReference>
<sequence length="129" mass="15444">MGNENMEEYEDILKDLLSFGIYQELNKEEASTSYDNYCNILVADKDEVKKLCKKIARNLINLKYVKLMKNETHGDHCFYFNFWTYEEISKIYYKKCIYNYNILGSTKIFDINRNINNELGKAERDNIFN</sequence>
<proteinExistence type="predicted"/>
<dbReference type="Proteomes" id="UP000078560">
    <property type="component" value="Unassembled WGS sequence"/>
</dbReference>
<dbReference type="Pfam" id="PF05795">
    <property type="entry name" value="Plasmodium_Vir"/>
    <property type="match status" value="1"/>
</dbReference>
<dbReference type="Proteomes" id="UP000078546">
    <property type="component" value="Unassembled WGS sequence"/>
</dbReference>
<dbReference type="InterPro" id="IPR008780">
    <property type="entry name" value="Plasmodium_Vir"/>
</dbReference>
<dbReference type="AlphaFoldDB" id="A0A1A8VWA7"/>
<evidence type="ECO:0000313" key="3">
    <source>
        <dbReference type="Proteomes" id="UP000078546"/>
    </source>
</evidence>